<organism evidence="4 5">
    <name type="scientific">Micromonospora polyrhachis</name>
    <dbReference type="NCBI Taxonomy" id="1282883"/>
    <lineage>
        <taxon>Bacteria</taxon>
        <taxon>Bacillati</taxon>
        <taxon>Actinomycetota</taxon>
        <taxon>Actinomycetes</taxon>
        <taxon>Micromonosporales</taxon>
        <taxon>Micromonosporaceae</taxon>
        <taxon>Micromonospora</taxon>
    </lineage>
</organism>
<dbReference type="EMBL" id="JACHJW010000001">
    <property type="protein sequence ID" value="MBB4956954.1"/>
    <property type="molecule type" value="Genomic_DNA"/>
</dbReference>
<keyword evidence="1" id="KW-0547">Nucleotide-binding</keyword>
<dbReference type="SUPFAM" id="SSF46894">
    <property type="entry name" value="C-terminal effector domain of the bipartite response regulators"/>
    <property type="match status" value="1"/>
</dbReference>
<dbReference type="InterPro" id="IPR036388">
    <property type="entry name" value="WH-like_DNA-bd_sf"/>
</dbReference>
<proteinExistence type="predicted"/>
<evidence type="ECO:0000313" key="5">
    <source>
        <dbReference type="Proteomes" id="UP000578819"/>
    </source>
</evidence>
<keyword evidence="4" id="KW-0238">DNA-binding</keyword>
<dbReference type="SMART" id="SM00421">
    <property type="entry name" value="HTH_LUXR"/>
    <property type="match status" value="1"/>
</dbReference>
<dbReference type="PRINTS" id="PR00038">
    <property type="entry name" value="HTHLUXR"/>
</dbReference>
<feature type="domain" description="HTH luxR-type" evidence="3">
    <location>
        <begin position="865"/>
        <end position="929"/>
    </location>
</feature>
<dbReference type="InterPro" id="IPR041664">
    <property type="entry name" value="AAA_16"/>
</dbReference>
<keyword evidence="2 4" id="KW-0067">ATP-binding</keyword>
<dbReference type="GO" id="GO:0004016">
    <property type="term" value="F:adenylate cyclase activity"/>
    <property type="evidence" value="ECO:0007669"/>
    <property type="project" value="TreeGrafter"/>
</dbReference>
<dbReference type="GO" id="GO:0005737">
    <property type="term" value="C:cytoplasm"/>
    <property type="evidence" value="ECO:0007669"/>
    <property type="project" value="TreeGrafter"/>
</dbReference>
<dbReference type="PANTHER" id="PTHR16305:SF35">
    <property type="entry name" value="TRANSCRIPTIONAL ACTIVATOR DOMAIN"/>
    <property type="match status" value="1"/>
</dbReference>
<reference evidence="4 5" key="1">
    <citation type="submission" date="2020-08" db="EMBL/GenBank/DDBJ databases">
        <title>Sequencing the genomes of 1000 actinobacteria strains.</title>
        <authorList>
            <person name="Klenk H.-P."/>
        </authorList>
    </citation>
    <scope>NUCLEOTIDE SEQUENCE [LARGE SCALE GENOMIC DNA]</scope>
    <source>
        <strain evidence="4 5">DSM 45886</strain>
    </source>
</reference>
<dbReference type="PANTHER" id="PTHR16305">
    <property type="entry name" value="TESTICULAR SOLUBLE ADENYLYL CYCLASE"/>
    <property type="match status" value="1"/>
</dbReference>
<dbReference type="GO" id="GO:0005524">
    <property type="term" value="F:ATP binding"/>
    <property type="evidence" value="ECO:0007669"/>
    <property type="project" value="UniProtKB-KW"/>
</dbReference>
<dbReference type="GO" id="GO:0003677">
    <property type="term" value="F:DNA binding"/>
    <property type="evidence" value="ECO:0007669"/>
    <property type="project" value="UniProtKB-KW"/>
</dbReference>
<evidence type="ECO:0000256" key="2">
    <source>
        <dbReference type="ARBA" id="ARBA00022840"/>
    </source>
</evidence>
<dbReference type="Gene3D" id="1.10.10.10">
    <property type="entry name" value="Winged helix-like DNA-binding domain superfamily/Winged helix DNA-binding domain"/>
    <property type="match status" value="1"/>
</dbReference>
<dbReference type="SUPFAM" id="SSF52540">
    <property type="entry name" value="P-loop containing nucleoside triphosphate hydrolases"/>
    <property type="match status" value="1"/>
</dbReference>
<dbReference type="Pfam" id="PF00196">
    <property type="entry name" value="GerE"/>
    <property type="match status" value="1"/>
</dbReference>
<dbReference type="InterPro" id="IPR027417">
    <property type="entry name" value="P-loop_NTPase"/>
</dbReference>
<evidence type="ECO:0000256" key="1">
    <source>
        <dbReference type="ARBA" id="ARBA00022741"/>
    </source>
</evidence>
<dbReference type="InterPro" id="IPR000792">
    <property type="entry name" value="Tscrpt_reg_LuxR_C"/>
</dbReference>
<dbReference type="AlphaFoldDB" id="A0A7W7SLG1"/>
<keyword evidence="5" id="KW-1185">Reference proteome</keyword>
<dbReference type="InterPro" id="IPR016032">
    <property type="entry name" value="Sig_transdc_resp-reg_C-effctor"/>
</dbReference>
<dbReference type="Proteomes" id="UP000578819">
    <property type="component" value="Unassembled WGS sequence"/>
</dbReference>
<dbReference type="SUPFAM" id="SSF48452">
    <property type="entry name" value="TPR-like"/>
    <property type="match status" value="1"/>
</dbReference>
<accession>A0A7W7SLG1</accession>
<gene>
    <name evidence="4" type="ORF">FHR38_000687</name>
</gene>
<dbReference type="CDD" id="cd06170">
    <property type="entry name" value="LuxR_C_like"/>
    <property type="match status" value="1"/>
</dbReference>
<dbReference type="RefSeq" id="WP_184532670.1">
    <property type="nucleotide sequence ID" value="NZ_JACHJW010000001.1"/>
</dbReference>
<evidence type="ECO:0000313" key="4">
    <source>
        <dbReference type="EMBL" id="MBB4956954.1"/>
    </source>
</evidence>
<dbReference type="InterPro" id="IPR011990">
    <property type="entry name" value="TPR-like_helical_dom_sf"/>
</dbReference>
<dbReference type="Gene3D" id="1.25.40.10">
    <property type="entry name" value="Tetratricopeptide repeat domain"/>
    <property type="match status" value="2"/>
</dbReference>
<dbReference type="GO" id="GO:0006355">
    <property type="term" value="P:regulation of DNA-templated transcription"/>
    <property type="evidence" value="ECO:0007669"/>
    <property type="project" value="InterPro"/>
</dbReference>
<protein>
    <submittedName>
        <fullName evidence="4">DNA-binding NarL/FixJ family response regulator/energy-coupling factor transporter ATP-binding protein EcfA2</fullName>
    </submittedName>
</protein>
<comment type="caution">
    <text evidence="4">The sequence shown here is derived from an EMBL/GenBank/DDBJ whole genome shotgun (WGS) entry which is preliminary data.</text>
</comment>
<sequence>MTPGFLAGRQDLVDQALQHWADGRSVVLVGGAGVGKSTVLAVLAGTVTQRPGLVLVASPAEADARMPFVTLIDLFGAVPGEHFDRLPPATLRIVELALRRRDPGGGEVDPLAVCLGILDLLRTITSAVPITLVLDDLQWVDPASAEVLSFAARRLPPGRMTVLAAQRSDTSDRRPPAAQVVPSGAATLAVGPLPAEVLVPVIAARAGGLVSRPIAQQIWALSAGNPLFALEIADAVRRGGVRPVPGAPLPVPVHLDTLMRQRLATLSPRARDTVRLAATAYRPTLALLTRAGCDSAVTDLTDASEAGICDLDASGTVSFGHPLLRAAVYAEAPIIVRMSLHARLVEVTTDPIERARHLALATGLEDETVAAALTTAADLASRRGATGAARELIGLAALRTPTADQVGWAERKLAEARYAHQAGLLSEAREVAEQVLAAEVPRRLRARAWLAVFEASGNAIGGMGQQVTAARAAAEGEADLEPRVRLYCAIHHAAALRAEPALADARWAAEAAAVVGDGPTEAWALHVLLIVKTRLGQPCDAELARVTRLLAQRHDLGEAAHLICYDLARTHFDDDRYDEAHELLRSAVRRAEEAGVFGGLEWVLHLLARVDWRRGRCASALTTVSRFQQLAIDVEPAYGNLVRWASAEAEAVTGSLARAIELAERVVAETERIGDPEKLVQFCHFLGVWRHLTGDDAGALAMLDQAREYAANFAPGNQTTVLLADLVEVLVGTGDRERARHLLTELRDLTGTPDRVAGTRGDGCAGTSTFAVAASQRAEAVFAFAEGRADDAIDLLSRAAEAYRALDTPIELARTLTVWANVARRQRRRAAARTLLDEAVRRCAAAGATVWRDRIEAELARLAPGGRVGNQLTPMEERIAALVVQGATNREIAQSLAIGVTTVEGSLTQIYRRFRIRSRVELVRALTTS</sequence>
<dbReference type="Pfam" id="PF13191">
    <property type="entry name" value="AAA_16"/>
    <property type="match status" value="1"/>
</dbReference>
<name>A0A7W7SLG1_9ACTN</name>
<evidence type="ECO:0000259" key="3">
    <source>
        <dbReference type="PROSITE" id="PS50043"/>
    </source>
</evidence>
<dbReference type="PROSITE" id="PS50043">
    <property type="entry name" value="HTH_LUXR_2"/>
    <property type="match status" value="1"/>
</dbReference>